<feature type="active site" description="Tele-AMP-histidine intermediate" evidence="1">
    <location>
        <position position="353"/>
    </location>
</feature>
<dbReference type="InterPro" id="IPR013792">
    <property type="entry name" value="RNA3'P_cycl/enolpyr_Trfase_a/b"/>
</dbReference>
<organism evidence="4 5">
    <name type="scientific">Paraphaeosphaeria minitans</name>
    <dbReference type="NCBI Taxonomy" id="565426"/>
    <lineage>
        <taxon>Eukaryota</taxon>
        <taxon>Fungi</taxon>
        <taxon>Dikarya</taxon>
        <taxon>Ascomycota</taxon>
        <taxon>Pezizomycotina</taxon>
        <taxon>Dothideomycetes</taxon>
        <taxon>Pleosporomycetidae</taxon>
        <taxon>Pleosporales</taxon>
        <taxon>Massarineae</taxon>
        <taxon>Didymosphaeriaceae</taxon>
        <taxon>Paraphaeosphaeria</taxon>
    </lineage>
</organism>
<evidence type="ECO:0000256" key="2">
    <source>
        <dbReference type="PIRSR" id="PIRSR005378-2"/>
    </source>
</evidence>
<name>A0A9P6KSG4_9PLEO</name>
<dbReference type="GO" id="GO:0005524">
    <property type="term" value="F:ATP binding"/>
    <property type="evidence" value="ECO:0007669"/>
    <property type="project" value="UniProtKB-KW"/>
</dbReference>
<dbReference type="InterPro" id="IPR037136">
    <property type="entry name" value="RNA3'_phos_cyclase_dom_sf"/>
</dbReference>
<evidence type="ECO:0000256" key="1">
    <source>
        <dbReference type="PIRSR" id="PIRSR005378-1"/>
    </source>
</evidence>
<dbReference type="OrthoDB" id="25029at2759"/>
<dbReference type="PIRSF" id="PIRSF005378">
    <property type="entry name" value="RNA3'_term_phos_cycl_euk"/>
    <property type="match status" value="1"/>
</dbReference>
<dbReference type="Gene3D" id="3.30.360.20">
    <property type="entry name" value="RNA 3'-terminal phosphate cyclase, insert domain"/>
    <property type="match status" value="1"/>
</dbReference>
<dbReference type="EMBL" id="WJXW01000004">
    <property type="protein sequence ID" value="KAF9736644.1"/>
    <property type="molecule type" value="Genomic_DNA"/>
</dbReference>
<keyword evidence="2" id="KW-0067">ATP-binding</keyword>
<dbReference type="GO" id="GO:0005634">
    <property type="term" value="C:nucleus"/>
    <property type="evidence" value="ECO:0007669"/>
    <property type="project" value="TreeGrafter"/>
</dbReference>
<dbReference type="PANTHER" id="PTHR11096">
    <property type="entry name" value="RNA 3' TERMINAL PHOSPHATE CYCLASE"/>
    <property type="match status" value="1"/>
</dbReference>
<keyword evidence="2" id="KW-0547">Nucleotide-binding</keyword>
<sequence length="409" mass="44601">MAIPIHLEGTTLEGGGQLLRLATCLSALTSTPINITNIRGKRSGGGGLKAQHLTCVQWLGNASHARISGVGLKSKEITFTPQSSIAIGSEWRNGGDIRIKQNTPGSVNLVLQAVLPYLLFANIGSADAEMEEKIRVKITGGTNVSNSPSCDYIEQVLAPMLSLIGIPPIEIQIHSRGWSQGDASLGSVTYSMTSLRKPLPAFQLCERGHVKSIRATIIAPKDAEQRFRDELDVMFERREERMFRSTQSDVQITFEDSMHGKRFYLLLVATTTTGVRLGRDWLYDHGVRVGKIDSTISNIVRKVSSDLIEELDHEGCVDEYMRDQLVVFQALASGKSTVYGGKRKEALLEPSLHAKTAHWVAKELIDVHFDDDGGCEGVGFGADQQHNAAESVADGKIAEGLKQLHVDGN</sequence>
<dbReference type="FunFam" id="3.65.10.20:FF:000013">
    <property type="entry name" value="TatD related DNase"/>
    <property type="match status" value="1"/>
</dbReference>
<comment type="caution">
    <text evidence="4">The sequence shown here is derived from an EMBL/GenBank/DDBJ whole genome shotgun (WGS) entry which is preliminary data.</text>
</comment>
<feature type="binding site" evidence="2">
    <location>
        <begin position="320"/>
        <end position="324"/>
    </location>
    <ligand>
        <name>ATP</name>
        <dbReference type="ChEBI" id="CHEBI:30616"/>
    </ligand>
</feature>
<accession>A0A9P6KSG4</accession>
<gene>
    <name evidence="4" type="ORF">PMIN01_04423</name>
</gene>
<keyword evidence="5" id="KW-1185">Reference proteome</keyword>
<dbReference type="Pfam" id="PF01137">
    <property type="entry name" value="RTC"/>
    <property type="match status" value="1"/>
</dbReference>
<reference evidence="4" key="1">
    <citation type="journal article" date="2020" name="Mol. Plant Microbe Interact.">
        <title>Genome Sequence of the Biocontrol Agent Coniothyrium minitans strain Conio (IMI 134523).</title>
        <authorList>
            <person name="Patel D."/>
            <person name="Shittu T.A."/>
            <person name="Baroncelli R."/>
            <person name="Muthumeenakshi S."/>
            <person name="Osborne T.H."/>
            <person name="Janganan T.K."/>
            <person name="Sreenivasaprasad S."/>
        </authorList>
    </citation>
    <scope>NUCLEOTIDE SEQUENCE</scope>
    <source>
        <strain evidence="4">Conio</strain>
    </source>
</reference>
<proteinExistence type="predicted"/>
<dbReference type="InterPro" id="IPR023797">
    <property type="entry name" value="RNA3'_phos_cyclase_dom"/>
</dbReference>
<dbReference type="GO" id="GO:0003963">
    <property type="term" value="F:RNA-3'-phosphate cyclase activity"/>
    <property type="evidence" value="ECO:0007669"/>
    <property type="project" value="TreeGrafter"/>
</dbReference>
<dbReference type="PANTHER" id="PTHR11096:SF0">
    <property type="entry name" value="RNA 3'-TERMINAL PHOSPHATE CYCLASE"/>
    <property type="match status" value="1"/>
</dbReference>
<dbReference type="SUPFAM" id="SSF55205">
    <property type="entry name" value="EPT/RTPC-like"/>
    <property type="match status" value="1"/>
</dbReference>
<dbReference type="GO" id="GO:0006396">
    <property type="term" value="P:RNA processing"/>
    <property type="evidence" value="ECO:0007669"/>
    <property type="project" value="InterPro"/>
</dbReference>
<dbReference type="Gene3D" id="3.65.10.20">
    <property type="entry name" value="RNA 3'-terminal phosphate cyclase domain"/>
    <property type="match status" value="1"/>
</dbReference>
<feature type="binding site" evidence="2">
    <location>
        <position position="112"/>
    </location>
    <ligand>
        <name>ATP</name>
        <dbReference type="ChEBI" id="CHEBI:30616"/>
    </ligand>
</feature>
<feature type="domain" description="RNA 3'-terminal phosphate cyclase" evidence="3">
    <location>
        <begin position="12"/>
        <end position="369"/>
    </location>
</feature>
<dbReference type="InterPro" id="IPR000228">
    <property type="entry name" value="RNA3'_term_phos_cyc"/>
</dbReference>
<protein>
    <submittedName>
        <fullName evidence="4">RNA 3 -terminal phosphate cyclase</fullName>
    </submittedName>
</protein>
<dbReference type="InterPro" id="IPR036553">
    <property type="entry name" value="RPTC_insert"/>
</dbReference>
<evidence type="ECO:0000313" key="4">
    <source>
        <dbReference type="EMBL" id="KAF9736644.1"/>
    </source>
</evidence>
<dbReference type="Proteomes" id="UP000756921">
    <property type="component" value="Unassembled WGS sequence"/>
</dbReference>
<evidence type="ECO:0000313" key="5">
    <source>
        <dbReference type="Proteomes" id="UP000756921"/>
    </source>
</evidence>
<dbReference type="AlphaFoldDB" id="A0A9P6KSG4"/>
<evidence type="ECO:0000259" key="3">
    <source>
        <dbReference type="Pfam" id="PF01137"/>
    </source>
</evidence>